<dbReference type="EMBL" id="JAGTXO010000005">
    <property type="protein sequence ID" value="KAG8467862.1"/>
    <property type="molecule type" value="Genomic_DNA"/>
</dbReference>
<gene>
    <name evidence="1" type="ORF">KFE25_006914</name>
</gene>
<comment type="caution">
    <text evidence="1">The sequence shown here is derived from an EMBL/GenBank/DDBJ whole genome shotgun (WGS) entry which is preliminary data.</text>
</comment>
<proteinExistence type="predicted"/>
<dbReference type="AlphaFoldDB" id="A0A8J5XSU3"/>
<evidence type="ECO:0000313" key="2">
    <source>
        <dbReference type="Proteomes" id="UP000751190"/>
    </source>
</evidence>
<name>A0A8J5XSU3_DIALT</name>
<evidence type="ECO:0000313" key="1">
    <source>
        <dbReference type="EMBL" id="KAG8467862.1"/>
    </source>
</evidence>
<protein>
    <submittedName>
        <fullName evidence="1">Uncharacterized protein</fullName>
    </submittedName>
</protein>
<reference evidence="1" key="1">
    <citation type="submission" date="2021-05" db="EMBL/GenBank/DDBJ databases">
        <title>The genome of the haptophyte Pavlova lutheri (Diacronema luteri, Pavlovales) - a model for lipid biosynthesis in eukaryotic algae.</title>
        <authorList>
            <person name="Hulatt C.J."/>
            <person name="Posewitz M.C."/>
        </authorList>
    </citation>
    <scope>NUCLEOTIDE SEQUENCE</scope>
    <source>
        <strain evidence="1">NIVA-4/92</strain>
    </source>
</reference>
<dbReference type="Proteomes" id="UP000751190">
    <property type="component" value="Unassembled WGS sequence"/>
</dbReference>
<sequence>MGTQQCDRPKHNGGPIACFKAVARGKLQQQFSSAERDKKVQSKISTCEVLKICEVAWAEAFKPHKMEKLNADVGYFKDAENYLQ</sequence>
<organism evidence="1 2">
    <name type="scientific">Diacronema lutheri</name>
    <name type="common">Unicellular marine alga</name>
    <name type="synonym">Monochrysis lutheri</name>
    <dbReference type="NCBI Taxonomy" id="2081491"/>
    <lineage>
        <taxon>Eukaryota</taxon>
        <taxon>Haptista</taxon>
        <taxon>Haptophyta</taxon>
        <taxon>Pavlovophyceae</taxon>
        <taxon>Pavlovales</taxon>
        <taxon>Pavlovaceae</taxon>
        <taxon>Diacronema</taxon>
    </lineage>
</organism>
<keyword evidence="2" id="KW-1185">Reference proteome</keyword>
<accession>A0A8J5XSU3</accession>